<keyword evidence="2" id="KW-1185">Reference proteome</keyword>
<proteinExistence type="predicted"/>
<dbReference type="InterPro" id="IPR029044">
    <property type="entry name" value="Nucleotide-diphossugar_trans"/>
</dbReference>
<name>A0AAD4MWZ5_9BILA</name>
<gene>
    <name evidence="1" type="ORF">DdX_12868</name>
</gene>
<comment type="caution">
    <text evidence="1">The sequence shown here is derived from an EMBL/GenBank/DDBJ whole genome shotgun (WGS) entry which is preliminary data.</text>
</comment>
<reference evidence="1" key="1">
    <citation type="submission" date="2022-01" db="EMBL/GenBank/DDBJ databases">
        <title>Genome Sequence Resource for Two Populations of Ditylenchus destructor, the Migratory Endoparasitic Phytonematode.</title>
        <authorList>
            <person name="Zhang H."/>
            <person name="Lin R."/>
            <person name="Xie B."/>
        </authorList>
    </citation>
    <scope>NUCLEOTIDE SEQUENCE</scope>
    <source>
        <strain evidence="1">BazhouSP</strain>
    </source>
</reference>
<protein>
    <submittedName>
        <fullName evidence="1">Uncharacterized protein</fullName>
    </submittedName>
</protein>
<dbReference type="Proteomes" id="UP001201812">
    <property type="component" value="Unassembled WGS sequence"/>
</dbReference>
<dbReference type="PANTHER" id="PTHR31562">
    <property type="entry name" value="PROTEIN CBG18972"/>
    <property type="match status" value="1"/>
</dbReference>
<accession>A0AAD4MWZ5</accession>
<dbReference type="InterPro" id="IPR004988">
    <property type="entry name" value="DUF273"/>
</dbReference>
<sequence length="379" mass="44642">MIFGIQMKSLIILSIIMLLAFFLVWMCFISSDTTIGIPLRLSPNITPSSSFIQHLGKRLDRKIAILVVSDTPDRLKEYEWAQKTLNCYASLQNYTMKYIFMSHDPLLDKACNQTDLMFKRHCTTVEFMKTNPQYEWILFLDGDIGVINPRRRIEEYIYEDPFVDLVFYDRMYNFEIMAGSYLARNTEYARGFLRYWADYFYSLPNSFHGTDNGAIQEIFMHKFATKEQIDRCDKIYFTSKNYDTLWQFEACARDALGIDRRIFISIDGYVKILAKGKAWARDGGENITPFWANRDFMFHGWKNNKMDVLGQGRDSWIFPFVSKSAYNGSICAPESDAEYVIKFNWAYKPELVRTDAEIETILRRKIQNVHKDYLNNLKR</sequence>
<dbReference type="EMBL" id="JAKKPZ010000046">
    <property type="protein sequence ID" value="KAI1706658.1"/>
    <property type="molecule type" value="Genomic_DNA"/>
</dbReference>
<dbReference type="Pfam" id="PF03314">
    <property type="entry name" value="DUF273"/>
    <property type="match status" value="1"/>
</dbReference>
<dbReference type="Gene3D" id="3.90.550.10">
    <property type="entry name" value="Spore Coat Polysaccharide Biosynthesis Protein SpsA, Chain A"/>
    <property type="match status" value="1"/>
</dbReference>
<evidence type="ECO:0000313" key="1">
    <source>
        <dbReference type="EMBL" id="KAI1706658.1"/>
    </source>
</evidence>
<evidence type="ECO:0000313" key="2">
    <source>
        <dbReference type="Proteomes" id="UP001201812"/>
    </source>
</evidence>
<dbReference type="AlphaFoldDB" id="A0AAD4MWZ5"/>
<dbReference type="PANTHER" id="PTHR31562:SF4">
    <property type="entry name" value="DUF268 DOMAIN-CONTAINING PROTEIN-RELATED"/>
    <property type="match status" value="1"/>
</dbReference>
<organism evidence="1 2">
    <name type="scientific">Ditylenchus destructor</name>
    <dbReference type="NCBI Taxonomy" id="166010"/>
    <lineage>
        <taxon>Eukaryota</taxon>
        <taxon>Metazoa</taxon>
        <taxon>Ecdysozoa</taxon>
        <taxon>Nematoda</taxon>
        <taxon>Chromadorea</taxon>
        <taxon>Rhabditida</taxon>
        <taxon>Tylenchina</taxon>
        <taxon>Tylenchomorpha</taxon>
        <taxon>Sphaerularioidea</taxon>
        <taxon>Anguinidae</taxon>
        <taxon>Anguininae</taxon>
        <taxon>Ditylenchus</taxon>
    </lineage>
</organism>